<gene>
    <name evidence="2" type="ORF">GCM10009789_55320</name>
</gene>
<sequence>MLPAADAALVARSIPGQTRSFLIPPGHTGRDPGDQANHPDRSTSVLRAADPRHLTRAPEATKVLQTAGLRLLNPRWAQYWWLTPSPV</sequence>
<keyword evidence="3" id="KW-1185">Reference proteome</keyword>
<name>A0ABP4Q069_9ACTN</name>
<feature type="compositionally biased region" description="Basic and acidic residues" evidence="1">
    <location>
        <begin position="28"/>
        <end position="41"/>
    </location>
</feature>
<accession>A0ABP4Q069</accession>
<evidence type="ECO:0008006" key="4">
    <source>
        <dbReference type="Google" id="ProtNLM"/>
    </source>
</evidence>
<comment type="caution">
    <text evidence="2">The sequence shown here is derived from an EMBL/GenBank/DDBJ whole genome shotgun (WGS) entry which is preliminary data.</text>
</comment>
<feature type="region of interest" description="Disordered" evidence="1">
    <location>
        <begin position="18"/>
        <end position="46"/>
    </location>
</feature>
<dbReference type="EMBL" id="BAAAOS010000041">
    <property type="protein sequence ID" value="GAA1594182.1"/>
    <property type="molecule type" value="Genomic_DNA"/>
</dbReference>
<evidence type="ECO:0000313" key="2">
    <source>
        <dbReference type="EMBL" id="GAA1594182.1"/>
    </source>
</evidence>
<reference evidence="3" key="1">
    <citation type="journal article" date="2019" name="Int. J. Syst. Evol. Microbiol.">
        <title>The Global Catalogue of Microorganisms (GCM) 10K type strain sequencing project: providing services to taxonomists for standard genome sequencing and annotation.</title>
        <authorList>
            <consortium name="The Broad Institute Genomics Platform"/>
            <consortium name="The Broad Institute Genome Sequencing Center for Infectious Disease"/>
            <person name="Wu L."/>
            <person name="Ma J."/>
        </authorList>
    </citation>
    <scope>NUCLEOTIDE SEQUENCE [LARGE SCALE GENOMIC DNA]</scope>
    <source>
        <strain evidence="3">JCM 14969</strain>
    </source>
</reference>
<protein>
    <recommendedName>
        <fullName evidence="4">N-acetylmuramoyl-L-alanine amidase</fullName>
    </recommendedName>
</protein>
<evidence type="ECO:0000256" key="1">
    <source>
        <dbReference type="SAM" id="MobiDB-lite"/>
    </source>
</evidence>
<dbReference type="Proteomes" id="UP001500393">
    <property type="component" value="Unassembled WGS sequence"/>
</dbReference>
<evidence type="ECO:0000313" key="3">
    <source>
        <dbReference type="Proteomes" id="UP001500393"/>
    </source>
</evidence>
<proteinExistence type="predicted"/>
<organism evidence="2 3">
    <name type="scientific">Kribbella sancticallisti</name>
    <dbReference type="NCBI Taxonomy" id="460087"/>
    <lineage>
        <taxon>Bacteria</taxon>
        <taxon>Bacillati</taxon>
        <taxon>Actinomycetota</taxon>
        <taxon>Actinomycetes</taxon>
        <taxon>Propionibacteriales</taxon>
        <taxon>Kribbellaceae</taxon>
        <taxon>Kribbella</taxon>
    </lineage>
</organism>